<comment type="caution">
    <text evidence="3">The sequence shown here is derived from an EMBL/GenBank/DDBJ whole genome shotgun (WGS) entry which is preliminary data.</text>
</comment>
<keyword evidence="1" id="KW-0863">Zinc-finger</keyword>
<reference evidence="3" key="1">
    <citation type="journal article" date="2023" name="Insect Mol. Biol.">
        <title>Genome sequencing provides insights into the evolution of gene families encoding plant cell wall-degrading enzymes in longhorned beetles.</title>
        <authorList>
            <person name="Shin N.R."/>
            <person name="Okamura Y."/>
            <person name="Kirsch R."/>
            <person name="Pauchet Y."/>
        </authorList>
    </citation>
    <scope>NUCLEOTIDE SEQUENCE</scope>
    <source>
        <strain evidence="3">MMC_N1</strain>
    </source>
</reference>
<proteinExistence type="predicted"/>
<accession>A0ABQ9JKW2</accession>
<evidence type="ECO:0000256" key="1">
    <source>
        <dbReference type="PROSITE-ProRule" id="PRU00047"/>
    </source>
</evidence>
<gene>
    <name evidence="3" type="ORF">NQ317_014180</name>
</gene>
<feature type="domain" description="CCHC-type" evidence="2">
    <location>
        <begin position="85"/>
        <end position="100"/>
    </location>
</feature>
<dbReference type="Pfam" id="PF00098">
    <property type="entry name" value="zf-CCHC"/>
    <property type="match status" value="1"/>
</dbReference>
<dbReference type="EMBL" id="JAPWTJ010000471">
    <property type="protein sequence ID" value="KAJ8978125.1"/>
    <property type="molecule type" value="Genomic_DNA"/>
</dbReference>
<dbReference type="Gene3D" id="4.10.60.10">
    <property type="entry name" value="Zinc finger, CCHC-type"/>
    <property type="match status" value="1"/>
</dbReference>
<organism evidence="3 4">
    <name type="scientific">Molorchus minor</name>
    <dbReference type="NCBI Taxonomy" id="1323400"/>
    <lineage>
        <taxon>Eukaryota</taxon>
        <taxon>Metazoa</taxon>
        <taxon>Ecdysozoa</taxon>
        <taxon>Arthropoda</taxon>
        <taxon>Hexapoda</taxon>
        <taxon>Insecta</taxon>
        <taxon>Pterygota</taxon>
        <taxon>Neoptera</taxon>
        <taxon>Endopterygota</taxon>
        <taxon>Coleoptera</taxon>
        <taxon>Polyphaga</taxon>
        <taxon>Cucujiformia</taxon>
        <taxon>Chrysomeloidea</taxon>
        <taxon>Cerambycidae</taxon>
        <taxon>Lamiinae</taxon>
        <taxon>Monochamini</taxon>
        <taxon>Molorchus</taxon>
    </lineage>
</organism>
<evidence type="ECO:0000259" key="2">
    <source>
        <dbReference type="PROSITE" id="PS50158"/>
    </source>
</evidence>
<evidence type="ECO:0000313" key="3">
    <source>
        <dbReference type="EMBL" id="KAJ8978125.1"/>
    </source>
</evidence>
<evidence type="ECO:0000313" key="4">
    <source>
        <dbReference type="Proteomes" id="UP001162164"/>
    </source>
</evidence>
<dbReference type="InterPro" id="IPR036875">
    <property type="entry name" value="Znf_CCHC_sf"/>
</dbReference>
<dbReference type="SUPFAM" id="SSF57756">
    <property type="entry name" value="Retrovirus zinc finger-like domains"/>
    <property type="match status" value="1"/>
</dbReference>
<keyword evidence="4" id="KW-1185">Reference proteome</keyword>
<name>A0ABQ9JKW2_9CUCU</name>
<sequence length="138" mass="15593">MSLLNICGNISGREAVSCTIHGLQDDHVKTAARAGNYSEPEGLFTYLRTLQTTNFRPKDSKWENRKVFETKFRQTSELSKSAEVKCFKCGKTGHKSFQCKLNGNKVCSFCHKKGHEESRCFFKRDGKSTTPTSKESTL</sequence>
<dbReference type="Proteomes" id="UP001162164">
    <property type="component" value="Unassembled WGS sequence"/>
</dbReference>
<dbReference type="InterPro" id="IPR001878">
    <property type="entry name" value="Znf_CCHC"/>
</dbReference>
<dbReference type="PROSITE" id="PS50158">
    <property type="entry name" value="ZF_CCHC"/>
    <property type="match status" value="1"/>
</dbReference>
<keyword evidence="1" id="KW-0862">Zinc</keyword>
<protein>
    <recommendedName>
        <fullName evidence="2">CCHC-type domain-containing protein</fullName>
    </recommendedName>
</protein>
<dbReference type="SMART" id="SM00343">
    <property type="entry name" value="ZnF_C2HC"/>
    <property type="match status" value="1"/>
</dbReference>
<keyword evidence="1" id="KW-0479">Metal-binding</keyword>